<dbReference type="InterPro" id="IPR000863">
    <property type="entry name" value="Sulfotransferase_dom"/>
</dbReference>
<dbReference type="AlphaFoldDB" id="A0A6M4GFL0"/>
<keyword evidence="1" id="KW-0479">Metal-binding</keyword>
<keyword evidence="2 5" id="KW-0378">Hydrolase</keyword>
<accession>A0A6M4GFL0</accession>
<evidence type="ECO:0000313" key="5">
    <source>
        <dbReference type="EMBL" id="QJR04517.1"/>
    </source>
</evidence>
<dbReference type="GO" id="GO:0008146">
    <property type="term" value="F:sulfotransferase activity"/>
    <property type="evidence" value="ECO:0007669"/>
    <property type="project" value="InterPro"/>
</dbReference>
<dbReference type="InterPro" id="IPR027417">
    <property type="entry name" value="P-loop_NTPase"/>
</dbReference>
<dbReference type="GO" id="GO:0046872">
    <property type="term" value="F:metal ion binding"/>
    <property type="evidence" value="ECO:0007669"/>
    <property type="project" value="UniProtKB-KW"/>
</dbReference>
<evidence type="ECO:0000259" key="4">
    <source>
        <dbReference type="Pfam" id="PF00884"/>
    </source>
</evidence>
<dbReference type="EMBL" id="CP053021">
    <property type="protein sequence ID" value="QJR04517.1"/>
    <property type="molecule type" value="Genomic_DNA"/>
</dbReference>
<evidence type="ECO:0000256" key="2">
    <source>
        <dbReference type="ARBA" id="ARBA00022801"/>
    </source>
</evidence>
<dbReference type="Proteomes" id="UP000502611">
    <property type="component" value="Chromosome"/>
</dbReference>
<keyword evidence="5" id="KW-0808">Transferase</keyword>
<dbReference type="SUPFAM" id="SSF53649">
    <property type="entry name" value="Alkaline phosphatase-like"/>
    <property type="match status" value="1"/>
</dbReference>
<name>A0A6M4GFL0_SPHYA</name>
<dbReference type="InterPro" id="IPR000917">
    <property type="entry name" value="Sulfatase_N"/>
</dbReference>
<evidence type="ECO:0000259" key="3">
    <source>
        <dbReference type="Pfam" id="PF00685"/>
    </source>
</evidence>
<feature type="domain" description="Sulfotransferase" evidence="3">
    <location>
        <begin position="11"/>
        <end position="201"/>
    </location>
</feature>
<dbReference type="RefSeq" id="WP_169862257.1">
    <property type="nucleotide sequence ID" value="NZ_CP053021.1"/>
</dbReference>
<evidence type="ECO:0000313" key="6">
    <source>
        <dbReference type="Proteomes" id="UP000502611"/>
    </source>
</evidence>
<gene>
    <name evidence="5" type="ORF">HH800_21335</name>
</gene>
<dbReference type="SUPFAM" id="SSF52540">
    <property type="entry name" value="P-loop containing nucleoside triphosphate hydrolases"/>
    <property type="match status" value="1"/>
</dbReference>
<dbReference type="Gene3D" id="3.40.720.10">
    <property type="entry name" value="Alkaline Phosphatase, subunit A"/>
    <property type="match status" value="1"/>
</dbReference>
<dbReference type="Pfam" id="PF00685">
    <property type="entry name" value="Sulfotransfer_1"/>
    <property type="match status" value="1"/>
</dbReference>
<sequence length="623" mass="71139">MDGTQCDKVSVFVCGAQKSGTTSLYAHFLEHPELQSPDRKEIHFFDDEATNWAEPDYERLHDHFAGPANGRLRYDITPIYQFWPDALDRIAAYNPDAKLIFLFRDPFERALSHWAMEFARNDEHLDFRQAIRDGRERLRDLPRNAPAWRVFSYLERGLYGQQVTAALRLFSRQQLLFLRAEDLRDDHAATLEHIRLFLGISPFPDTGPKREHGRYATPGAKGADAEDLEHVANFVAADMECFKQLSGLDISKWPTQSSTISKPVVNMIRQKDKRPNILMIVADDLNSWIGALGRHPDVRTPAIDKLAGQGTLFTKAYCAAPYCNASRMATFTACLPSTTGIYHNENFWERAQRPQTAIELLKAAGYHTFGAGKVFHGMFDYATAGRDILKRAAWNGVEERDHLWDQFTSCVAEPLPTERPLNKLHDFSKFDEVPPFYHHFDWGPLADDQEALMPDEKVCQSVSDFLLSAPDKPFFCAAGIYKPHLPWHLPRRFFDMYDKERIALPLVKDGDLDDVPDQARAWALSPRDHELVTSNGVWRDAVQGYLAAISYCDWIVGRIVQTLERSEHADNTIIALWGDKGFHLGEKLHWRKFVLWEEATHVPMLIVPPKGHIAHPIAMNPLP</sequence>
<evidence type="ECO:0000256" key="1">
    <source>
        <dbReference type="ARBA" id="ARBA00022723"/>
    </source>
</evidence>
<dbReference type="PANTHER" id="PTHR45953">
    <property type="entry name" value="IDURONATE 2-SULFATASE"/>
    <property type="match status" value="1"/>
</dbReference>
<proteinExistence type="predicted"/>
<protein>
    <submittedName>
        <fullName evidence="5">Sulfatase-like hydrolase/transferase</fullName>
    </submittedName>
</protein>
<dbReference type="Gene3D" id="3.40.50.300">
    <property type="entry name" value="P-loop containing nucleotide triphosphate hydrolases"/>
    <property type="match status" value="1"/>
</dbReference>
<organism evidence="5 6">
    <name type="scientific">Sphingobium yanoikuyae</name>
    <name type="common">Sphingomonas yanoikuyae</name>
    <dbReference type="NCBI Taxonomy" id="13690"/>
    <lineage>
        <taxon>Bacteria</taxon>
        <taxon>Pseudomonadati</taxon>
        <taxon>Pseudomonadota</taxon>
        <taxon>Alphaproteobacteria</taxon>
        <taxon>Sphingomonadales</taxon>
        <taxon>Sphingomonadaceae</taxon>
        <taxon>Sphingobium</taxon>
    </lineage>
</organism>
<dbReference type="GO" id="GO:0005737">
    <property type="term" value="C:cytoplasm"/>
    <property type="evidence" value="ECO:0007669"/>
    <property type="project" value="TreeGrafter"/>
</dbReference>
<reference evidence="5 6" key="1">
    <citation type="submission" date="2020-04" db="EMBL/GenBank/DDBJ databases">
        <title>The Whole Genome Analysis of High salt-tolerant Sphingobium yanoikuyae YC-XJ2 with Aryl organophosphorus flame retardants (aryl-OPFRs)-degrading capacity and characteristics of Related phosphotriesterase.</title>
        <authorList>
            <person name="Li X."/>
        </authorList>
    </citation>
    <scope>NUCLEOTIDE SEQUENCE [LARGE SCALE GENOMIC DNA]</scope>
    <source>
        <strain evidence="5 6">YC-XJ2</strain>
    </source>
</reference>
<feature type="domain" description="Sulfatase N-terminal" evidence="4">
    <location>
        <begin position="275"/>
        <end position="611"/>
    </location>
</feature>
<dbReference type="InterPro" id="IPR017850">
    <property type="entry name" value="Alkaline_phosphatase_core_sf"/>
</dbReference>
<dbReference type="GO" id="GO:0008484">
    <property type="term" value="F:sulfuric ester hydrolase activity"/>
    <property type="evidence" value="ECO:0007669"/>
    <property type="project" value="TreeGrafter"/>
</dbReference>
<dbReference type="Pfam" id="PF00884">
    <property type="entry name" value="Sulfatase"/>
    <property type="match status" value="1"/>
</dbReference>
<dbReference type="PANTHER" id="PTHR45953:SF1">
    <property type="entry name" value="IDURONATE 2-SULFATASE"/>
    <property type="match status" value="1"/>
</dbReference>